<feature type="transmembrane region" description="Helical" evidence="1">
    <location>
        <begin position="6"/>
        <end position="26"/>
    </location>
</feature>
<organism evidence="2 3">
    <name type="scientific">Wuchereria bancrofti</name>
    <dbReference type="NCBI Taxonomy" id="6293"/>
    <lineage>
        <taxon>Eukaryota</taxon>
        <taxon>Metazoa</taxon>
        <taxon>Ecdysozoa</taxon>
        <taxon>Nematoda</taxon>
        <taxon>Chromadorea</taxon>
        <taxon>Rhabditida</taxon>
        <taxon>Spirurina</taxon>
        <taxon>Spiruromorpha</taxon>
        <taxon>Filarioidea</taxon>
        <taxon>Onchocercidae</taxon>
        <taxon>Wuchereria</taxon>
    </lineage>
</organism>
<evidence type="ECO:0000313" key="2">
    <source>
        <dbReference type="Proteomes" id="UP000093561"/>
    </source>
</evidence>
<dbReference type="AlphaFoldDB" id="A0AAF5PQS1"/>
<proteinExistence type="predicted"/>
<keyword evidence="1" id="KW-1133">Transmembrane helix</keyword>
<accession>A0AAF5PQS1</accession>
<name>A0AAF5PQS1_WUCBA</name>
<evidence type="ECO:0000313" key="3">
    <source>
        <dbReference type="WBParaSite" id="mrna-Wban_04114"/>
    </source>
</evidence>
<sequence>MKTARFPSTTLFCITGILTLFVINIIDDINGDDGNMHNIIGDDNINGDDHEMNISGSNINGRDNMSNIIDDINGDDGNTVIGDGNNSDDSSTSITGCNNIYEQHPPKSKIC</sequence>
<protein>
    <submittedName>
        <fullName evidence="3">Uncharacterized protein</fullName>
    </submittedName>
</protein>
<dbReference type="WBParaSite" id="mrna-Wban_04114">
    <property type="protein sequence ID" value="mrna-Wban_04114"/>
    <property type="gene ID" value="Wban_04114"/>
</dbReference>
<evidence type="ECO:0000256" key="1">
    <source>
        <dbReference type="SAM" id="Phobius"/>
    </source>
</evidence>
<keyword evidence="1" id="KW-0472">Membrane</keyword>
<reference evidence="2" key="2">
    <citation type="journal article" date="2016" name="Mol. Ecol.">
        <title>Population genomics of the filarial nematode parasite Wuchereria bancrofti from mosquitoes.</title>
        <authorList>
            <person name="Small S.T."/>
            <person name="Reimer L.J."/>
            <person name="Tisch D.J."/>
            <person name="King C.L."/>
            <person name="Christensen B.M."/>
            <person name="Siba P.M."/>
            <person name="Kazura J.W."/>
            <person name="Serre D."/>
            <person name="Zimmerman P.A."/>
        </authorList>
    </citation>
    <scope>NUCLEOTIDE SEQUENCE</scope>
    <source>
        <strain evidence="2">pt0022</strain>
    </source>
</reference>
<reference evidence="3" key="3">
    <citation type="submission" date="2024-02" db="UniProtKB">
        <authorList>
            <consortium name="WormBaseParasite"/>
        </authorList>
    </citation>
    <scope>IDENTIFICATION</scope>
    <source>
        <strain evidence="3">pt0022</strain>
    </source>
</reference>
<keyword evidence="1" id="KW-0812">Transmembrane</keyword>
<reference evidence="2" key="1">
    <citation type="submission" date="2015-03" db="EMBL/GenBank/DDBJ databases">
        <title>Wuchereria bancrofti Genome Sequencing Papua New Guinea Strain.</title>
        <authorList>
            <person name="Small S.T."/>
            <person name="Serre D."/>
            <person name="Zimmerman P.A."/>
        </authorList>
    </citation>
    <scope>NUCLEOTIDE SEQUENCE [LARGE SCALE GENOMIC DNA]</scope>
    <source>
        <strain evidence="2">pt0022</strain>
    </source>
</reference>
<dbReference type="Proteomes" id="UP000093561">
    <property type="component" value="Unassembled WGS sequence"/>
</dbReference>